<feature type="signal peptide" evidence="1">
    <location>
        <begin position="1"/>
        <end position="20"/>
    </location>
</feature>
<comment type="caution">
    <text evidence="2">The sequence shown here is derived from an EMBL/GenBank/DDBJ whole genome shotgun (WGS) entry which is preliminary data.</text>
</comment>
<feature type="chain" id="PRO_5047330787" evidence="1">
    <location>
        <begin position="21"/>
        <end position="225"/>
    </location>
</feature>
<keyword evidence="3" id="KW-1185">Reference proteome</keyword>
<dbReference type="EMBL" id="JAHXCT010000005">
    <property type="protein sequence ID" value="MBW4769631.1"/>
    <property type="molecule type" value="Genomic_DNA"/>
</dbReference>
<name>A0ABS6YDI6_9BACT</name>
<gene>
    <name evidence="2" type="ORF">KZO38_07635</name>
</gene>
<organism evidence="2 3">
    <name type="scientific">Hoylesella nanceiensis</name>
    <dbReference type="NCBI Taxonomy" id="425941"/>
    <lineage>
        <taxon>Bacteria</taxon>
        <taxon>Pseudomonadati</taxon>
        <taxon>Bacteroidota</taxon>
        <taxon>Bacteroidia</taxon>
        <taxon>Bacteroidales</taxon>
        <taxon>Prevotellaceae</taxon>
        <taxon>Hoylesella</taxon>
    </lineage>
</organism>
<keyword evidence="1" id="KW-0732">Signal</keyword>
<proteinExistence type="predicted"/>
<evidence type="ECO:0000256" key="1">
    <source>
        <dbReference type="SAM" id="SignalP"/>
    </source>
</evidence>
<evidence type="ECO:0000313" key="3">
    <source>
        <dbReference type="Proteomes" id="UP000788426"/>
    </source>
</evidence>
<dbReference type="RefSeq" id="WP_219481623.1">
    <property type="nucleotide sequence ID" value="NZ_JABZTD010000009.1"/>
</dbReference>
<dbReference type="PROSITE" id="PS51257">
    <property type="entry name" value="PROKAR_LIPOPROTEIN"/>
    <property type="match status" value="1"/>
</dbReference>
<sequence>MKKYLFIVVTILLLASCSQTVTLGTQYPKMYSDKPTSIVIMPPINKTNFVQAKEYFYTTLYGPLCEKGYYVFSPLMTMDLFKGESAYDSEMFINGDLKKFRSILGADACMFTTIKSWKRNNLGGVITVDVEYTLKSTRTNEILYQREGLIRLDTSVGVSGGGLFGALINMAATAINTAATDKVIAGRRCSAFVLSNLPAGVYDEVHYNKDEQSPAGKSFIKATVK</sequence>
<protein>
    <submittedName>
        <fullName evidence="2">DUF799 domain-containing protein</fullName>
    </submittedName>
</protein>
<dbReference type="Pfam" id="PF05643">
    <property type="entry name" value="GNA1162-like"/>
    <property type="match status" value="1"/>
</dbReference>
<reference evidence="2 3" key="1">
    <citation type="submission" date="2021-07" db="EMBL/GenBank/DDBJ databases">
        <title>Genomic diversity and antimicrobial resistance of Prevotella spp. isolated from chronic lung disease airways.</title>
        <authorList>
            <person name="Webb K.A."/>
            <person name="Olagoke O.S."/>
            <person name="Baird T."/>
            <person name="Neill J."/>
            <person name="Pham A."/>
            <person name="Wells T.J."/>
            <person name="Ramsay K.A."/>
            <person name="Bell S.C."/>
            <person name="Sarovich D.S."/>
            <person name="Price E.P."/>
        </authorList>
    </citation>
    <scope>NUCLEOTIDE SEQUENCE [LARGE SCALE GENOMIC DNA]</scope>
    <source>
        <strain evidence="2 3">SCHI0011.S.12</strain>
    </source>
</reference>
<accession>A0ABS6YDI6</accession>
<dbReference type="Proteomes" id="UP000788426">
    <property type="component" value="Unassembled WGS sequence"/>
</dbReference>
<dbReference type="InterPro" id="IPR008517">
    <property type="entry name" value="GNA1162-like"/>
</dbReference>
<evidence type="ECO:0000313" key="2">
    <source>
        <dbReference type="EMBL" id="MBW4769631.1"/>
    </source>
</evidence>